<protein>
    <submittedName>
        <fullName evidence="2">Uncharacterized protein</fullName>
    </submittedName>
</protein>
<organism evidence="2 3">
    <name type="scientific">Carpediemonas membranifera</name>
    <dbReference type="NCBI Taxonomy" id="201153"/>
    <lineage>
        <taxon>Eukaryota</taxon>
        <taxon>Metamonada</taxon>
        <taxon>Carpediemonas-like organisms</taxon>
        <taxon>Carpediemonas</taxon>
    </lineage>
</organism>
<evidence type="ECO:0000256" key="1">
    <source>
        <dbReference type="SAM" id="MobiDB-lite"/>
    </source>
</evidence>
<feature type="compositionally biased region" description="Basic residues" evidence="1">
    <location>
        <begin position="248"/>
        <end position="259"/>
    </location>
</feature>
<comment type="caution">
    <text evidence="2">The sequence shown here is derived from an EMBL/GenBank/DDBJ whole genome shotgun (WGS) entry which is preliminary data.</text>
</comment>
<keyword evidence="3" id="KW-1185">Reference proteome</keyword>
<dbReference type="Proteomes" id="UP000717585">
    <property type="component" value="Unassembled WGS sequence"/>
</dbReference>
<reference evidence="2" key="1">
    <citation type="submission" date="2021-05" db="EMBL/GenBank/DDBJ databases">
        <title>A free-living protist that lacks canonical eukaryotic 1 DNA replication and segregation systems.</title>
        <authorList>
            <person name="Salas-Leiva D.E."/>
            <person name="Tromer E.C."/>
            <person name="Curtis B.A."/>
            <person name="Jerlstrom-Hultqvist J."/>
            <person name="Kolisko M."/>
            <person name="Yi Z."/>
            <person name="Salas-Leiva J.S."/>
            <person name="Gallot-Lavallee L."/>
            <person name="Kops G.J.P.L."/>
            <person name="Archibald J.M."/>
            <person name="Simpson A.G.B."/>
            <person name="Roger A.J."/>
        </authorList>
    </citation>
    <scope>NUCLEOTIDE SEQUENCE</scope>
    <source>
        <strain evidence="2">BICM</strain>
    </source>
</reference>
<accession>A0A8J6E7D4</accession>
<feature type="compositionally biased region" description="Basic and acidic residues" evidence="1">
    <location>
        <begin position="283"/>
        <end position="297"/>
    </location>
</feature>
<dbReference type="AlphaFoldDB" id="A0A8J6E7D4"/>
<evidence type="ECO:0000313" key="3">
    <source>
        <dbReference type="Proteomes" id="UP000717585"/>
    </source>
</evidence>
<gene>
    <name evidence="2" type="ORF">J8273_7946</name>
</gene>
<proteinExistence type="predicted"/>
<dbReference type="EMBL" id="JAHDYR010000064">
    <property type="protein sequence ID" value="KAG9390595.1"/>
    <property type="molecule type" value="Genomic_DNA"/>
</dbReference>
<evidence type="ECO:0000313" key="2">
    <source>
        <dbReference type="EMBL" id="KAG9390595.1"/>
    </source>
</evidence>
<feature type="region of interest" description="Disordered" evidence="1">
    <location>
        <begin position="246"/>
        <end position="319"/>
    </location>
</feature>
<name>A0A8J6E7D4_9EUKA</name>
<sequence length="319" mass="34584">MVVLSELSSVPELSLFLRFHIIGANVPAKSIMVEAILDTEGLEADPNETTYFSQICNRRVDVLHRLASHPAAKVTATANPMPINPDLNRRLVANKTVGMLMTAAKGGSALPTPPQFLTAQHRPQPQAVAPRAPFVLNFTLPDITLHRSAGTTTTGLQMVLRVWEVREAAVGTCLGVAHVPISSRAGSDRRRAPVLAEKLSSTHVVTNTFLGGVRFDPPLLAAKVDGRPSTESIGFIDIEYESLLQRPPPRRRAGSRRSRRETSGVRDGVTMGELVSSSRVSRRMRDGSESARGDWSARRRSRHTSSSVLLPIPDIDGAG</sequence>